<keyword evidence="3" id="KW-1185">Reference proteome</keyword>
<evidence type="ECO:0000313" key="3">
    <source>
        <dbReference type="Proteomes" id="UP001141806"/>
    </source>
</evidence>
<evidence type="ECO:0000256" key="1">
    <source>
        <dbReference type="SAM" id="MobiDB-lite"/>
    </source>
</evidence>
<gene>
    <name evidence="2" type="ORF">NE237_022764</name>
</gene>
<dbReference type="EMBL" id="JAMYWD010000008">
    <property type="protein sequence ID" value="KAJ4962825.1"/>
    <property type="molecule type" value="Genomic_DNA"/>
</dbReference>
<dbReference type="Proteomes" id="UP001141806">
    <property type="component" value="Unassembled WGS sequence"/>
</dbReference>
<accession>A0A9Q0K5K6</accession>
<reference evidence="2" key="1">
    <citation type="journal article" date="2023" name="Plant J.">
        <title>The genome of the king protea, Protea cynaroides.</title>
        <authorList>
            <person name="Chang J."/>
            <person name="Duong T.A."/>
            <person name="Schoeman C."/>
            <person name="Ma X."/>
            <person name="Roodt D."/>
            <person name="Barker N."/>
            <person name="Li Z."/>
            <person name="Van de Peer Y."/>
            <person name="Mizrachi E."/>
        </authorList>
    </citation>
    <scope>NUCLEOTIDE SEQUENCE</scope>
    <source>
        <tissue evidence="2">Young leaves</tissue>
    </source>
</reference>
<comment type="caution">
    <text evidence="2">The sequence shown here is derived from an EMBL/GenBank/DDBJ whole genome shotgun (WGS) entry which is preliminary data.</text>
</comment>
<name>A0A9Q0K5K6_9MAGN</name>
<feature type="compositionally biased region" description="Acidic residues" evidence="1">
    <location>
        <begin position="18"/>
        <end position="30"/>
    </location>
</feature>
<sequence>MLLPHVDASEEAPLVPVTEDEADSADDEQESSSHAAGGDEIPIVVVPQARASEFIELHDLLADAWSLVAALGDHQCSLQTRLNTHKRRMLQNITGVEQRVIIVERSIIQFQSLEEAKRNEVAFLSLALTSMDIILRITDDVVATAIARPECSRWRRLQAMTLVRATYSVDSP</sequence>
<protein>
    <submittedName>
        <fullName evidence="2">Uncharacterized protein</fullName>
    </submittedName>
</protein>
<feature type="region of interest" description="Disordered" evidence="1">
    <location>
        <begin position="1"/>
        <end position="38"/>
    </location>
</feature>
<evidence type="ECO:0000313" key="2">
    <source>
        <dbReference type="EMBL" id="KAJ4962825.1"/>
    </source>
</evidence>
<proteinExistence type="predicted"/>
<organism evidence="2 3">
    <name type="scientific">Protea cynaroides</name>
    <dbReference type="NCBI Taxonomy" id="273540"/>
    <lineage>
        <taxon>Eukaryota</taxon>
        <taxon>Viridiplantae</taxon>
        <taxon>Streptophyta</taxon>
        <taxon>Embryophyta</taxon>
        <taxon>Tracheophyta</taxon>
        <taxon>Spermatophyta</taxon>
        <taxon>Magnoliopsida</taxon>
        <taxon>Proteales</taxon>
        <taxon>Proteaceae</taxon>
        <taxon>Protea</taxon>
    </lineage>
</organism>
<dbReference type="AlphaFoldDB" id="A0A9Q0K5K6"/>